<name>A0A2W6PJ40_ECOLX</name>
<evidence type="ECO:0000313" key="2">
    <source>
        <dbReference type="Proteomes" id="UP000249482"/>
    </source>
</evidence>
<protein>
    <submittedName>
        <fullName evidence="1">Type I secretion system permease/ATPase</fullName>
    </submittedName>
</protein>
<evidence type="ECO:0000313" key="1">
    <source>
        <dbReference type="EMBL" id="PZT58246.1"/>
    </source>
</evidence>
<dbReference type="EMBL" id="QKWZ01001421">
    <property type="protein sequence ID" value="PZT58246.1"/>
    <property type="molecule type" value="Genomic_DNA"/>
</dbReference>
<proteinExistence type="predicted"/>
<accession>A0A2W6PJ40</accession>
<dbReference type="Gene3D" id="3.40.50.300">
    <property type="entry name" value="P-loop containing nucleotide triphosphate hydrolases"/>
    <property type="match status" value="1"/>
</dbReference>
<dbReference type="AlphaFoldDB" id="A0A2W6PJ40"/>
<dbReference type="Proteomes" id="UP000249482">
    <property type="component" value="Unassembled WGS sequence"/>
</dbReference>
<dbReference type="InterPro" id="IPR027417">
    <property type="entry name" value="P-loop_NTPase"/>
</dbReference>
<feature type="non-terminal residue" evidence="1">
    <location>
        <position position="80"/>
    </location>
</feature>
<organism evidence="1 2">
    <name type="scientific">Escherichia coli</name>
    <dbReference type="NCBI Taxonomy" id="562"/>
    <lineage>
        <taxon>Bacteria</taxon>
        <taxon>Pseudomonadati</taxon>
        <taxon>Pseudomonadota</taxon>
        <taxon>Gammaproteobacteria</taxon>
        <taxon>Enterobacterales</taxon>
        <taxon>Enterobacteriaceae</taxon>
        <taxon>Escherichia</taxon>
    </lineage>
</organism>
<sequence>RWQQAKVARNGLDELMKRPVDQPEHGKLVHKAVLHGNYQFSNAIFYYDEEEKIADVAIGKLNIQAGEKIAILGRNGAGKS</sequence>
<reference evidence="1 2" key="1">
    <citation type="submission" date="2018-06" db="EMBL/GenBank/DDBJ databases">
        <title>Draft genome sequence of mcr-1-harboring Escherichia coli isolated from wound infection of a hospitalized patient, in Bolivia.</title>
        <authorList>
            <person name="Munoz M.E."/>
            <person name="Moura Q."/>
            <person name="Ventura P.R.M."/>
            <person name="Bustos L.R."/>
            <person name="Ovando B.G."/>
            <person name="Terrazas D.I.V."/>
            <person name="Yarhui N.B."/>
            <person name="Cerdeira L."/>
            <person name="Lincopan N."/>
        </authorList>
    </citation>
    <scope>NUCLEOTIDE SEQUENCE [LARGE SCALE GENOMIC DNA]</scope>
    <source>
        <strain evidence="1 2">EcMLT</strain>
    </source>
</reference>
<feature type="non-terminal residue" evidence="1">
    <location>
        <position position="1"/>
    </location>
</feature>
<gene>
    <name evidence="1" type="ORF">DNQ45_31165</name>
</gene>
<comment type="caution">
    <text evidence="1">The sequence shown here is derived from an EMBL/GenBank/DDBJ whole genome shotgun (WGS) entry which is preliminary data.</text>
</comment>
<dbReference type="SUPFAM" id="SSF52540">
    <property type="entry name" value="P-loop containing nucleoside triphosphate hydrolases"/>
    <property type="match status" value="1"/>
</dbReference>